<accession>A0A6A6HYH3</accession>
<evidence type="ECO:0000313" key="3">
    <source>
        <dbReference type="Proteomes" id="UP000800094"/>
    </source>
</evidence>
<dbReference type="RefSeq" id="XP_033677943.1">
    <property type="nucleotide sequence ID" value="XM_033819540.1"/>
</dbReference>
<name>A0A6A6HYH3_9PLEO</name>
<protein>
    <submittedName>
        <fullName evidence="2">Uncharacterized protein</fullName>
    </submittedName>
</protein>
<evidence type="ECO:0000256" key="1">
    <source>
        <dbReference type="SAM" id="MobiDB-lite"/>
    </source>
</evidence>
<feature type="compositionally biased region" description="Basic and acidic residues" evidence="1">
    <location>
        <begin position="62"/>
        <end position="72"/>
    </location>
</feature>
<proteinExistence type="predicted"/>
<reference evidence="2" key="1">
    <citation type="journal article" date="2020" name="Stud. Mycol.">
        <title>101 Dothideomycetes genomes: a test case for predicting lifestyles and emergence of pathogens.</title>
        <authorList>
            <person name="Haridas S."/>
            <person name="Albert R."/>
            <person name="Binder M."/>
            <person name="Bloem J."/>
            <person name="Labutti K."/>
            <person name="Salamov A."/>
            <person name="Andreopoulos B."/>
            <person name="Baker S."/>
            <person name="Barry K."/>
            <person name="Bills G."/>
            <person name="Bluhm B."/>
            <person name="Cannon C."/>
            <person name="Castanera R."/>
            <person name="Culley D."/>
            <person name="Daum C."/>
            <person name="Ezra D."/>
            <person name="Gonzalez J."/>
            <person name="Henrissat B."/>
            <person name="Kuo A."/>
            <person name="Liang C."/>
            <person name="Lipzen A."/>
            <person name="Lutzoni F."/>
            <person name="Magnuson J."/>
            <person name="Mondo S."/>
            <person name="Nolan M."/>
            <person name="Ohm R."/>
            <person name="Pangilinan J."/>
            <person name="Park H.-J."/>
            <person name="Ramirez L."/>
            <person name="Alfaro M."/>
            <person name="Sun H."/>
            <person name="Tritt A."/>
            <person name="Yoshinaga Y."/>
            <person name="Zwiers L.-H."/>
            <person name="Turgeon B."/>
            <person name="Goodwin S."/>
            <person name="Spatafora J."/>
            <person name="Crous P."/>
            <person name="Grigoriev I."/>
        </authorList>
    </citation>
    <scope>NUCLEOTIDE SEQUENCE</scope>
    <source>
        <strain evidence="2">CBS 122368</strain>
    </source>
</reference>
<dbReference type="Proteomes" id="UP000800094">
    <property type="component" value="Unassembled WGS sequence"/>
</dbReference>
<organism evidence="2 3">
    <name type="scientific">Trematosphaeria pertusa</name>
    <dbReference type="NCBI Taxonomy" id="390896"/>
    <lineage>
        <taxon>Eukaryota</taxon>
        <taxon>Fungi</taxon>
        <taxon>Dikarya</taxon>
        <taxon>Ascomycota</taxon>
        <taxon>Pezizomycotina</taxon>
        <taxon>Dothideomycetes</taxon>
        <taxon>Pleosporomycetidae</taxon>
        <taxon>Pleosporales</taxon>
        <taxon>Massarineae</taxon>
        <taxon>Trematosphaeriaceae</taxon>
        <taxon>Trematosphaeria</taxon>
    </lineage>
</organism>
<dbReference type="AlphaFoldDB" id="A0A6A6HYH3"/>
<dbReference type="EMBL" id="ML987206">
    <property type="protein sequence ID" value="KAF2242939.1"/>
    <property type="molecule type" value="Genomic_DNA"/>
</dbReference>
<keyword evidence="3" id="KW-1185">Reference proteome</keyword>
<gene>
    <name evidence="2" type="ORF">BU26DRAFT_122251</name>
</gene>
<dbReference type="GeneID" id="54572870"/>
<evidence type="ECO:0000313" key="2">
    <source>
        <dbReference type="EMBL" id="KAF2242939.1"/>
    </source>
</evidence>
<sequence>MLAHSNAALKPRVYPQERRAGKWPRFPPSTSTRDMRRKQVSVHESPLSSRRTVDDVGGAQSRFRDSLGCHRS</sequence>
<feature type="region of interest" description="Disordered" evidence="1">
    <location>
        <begin position="1"/>
        <end position="72"/>
    </location>
</feature>